<dbReference type="AlphaFoldDB" id="A0ABC8L3S1"/>
<dbReference type="Proteomes" id="UP001642260">
    <property type="component" value="Unassembled WGS sequence"/>
</dbReference>
<comment type="caution">
    <text evidence="10">Lacks conserved residue(s) required for the propagation of feature annotation.</text>
</comment>
<evidence type="ECO:0000256" key="5">
    <source>
        <dbReference type="ARBA" id="ARBA00022692"/>
    </source>
</evidence>
<comment type="caution">
    <text evidence="11">The sequence shown here is derived from an EMBL/GenBank/DDBJ whole genome shotgun (WGS) entry which is preliminary data.</text>
</comment>
<feature type="signal peptide" evidence="10">
    <location>
        <begin position="1"/>
        <end position="26"/>
    </location>
</feature>
<protein>
    <recommendedName>
        <fullName evidence="10">Dolichyl-diphosphooligosaccharide--protein glycosyltransferase subunit 1</fullName>
    </recommendedName>
</protein>
<comment type="function">
    <text evidence="1 10">Subunit of the oligosaccharyl transferase (OST) complex that catalyzes the initial transfer of a defined glycan (Glc(3)Man(9)GlcNAc(2) in eukaryotes) from the lipid carrier dolichol-pyrophosphate to an asparagine residue within an Asn-X-Ser/Thr consensus motif in nascent polypeptide chains, the first step in protein N-glycosylation. N-glycosylation occurs cotranslationally and the complex associates with the Sec61 complex at the channel-forming translocon complex that mediates protein translocation across the endoplasmic reticulum (ER). All subunits are required for a maximal enzyme activity.</text>
</comment>
<reference evidence="11 12" key="1">
    <citation type="submission" date="2022-03" db="EMBL/GenBank/DDBJ databases">
        <authorList>
            <person name="Macdonald S."/>
            <person name="Ahmed S."/>
            <person name="Newling K."/>
        </authorList>
    </citation>
    <scope>NUCLEOTIDE SEQUENCE [LARGE SCALE GENOMIC DNA]</scope>
</reference>
<evidence type="ECO:0000256" key="4">
    <source>
        <dbReference type="ARBA" id="ARBA00008905"/>
    </source>
</evidence>
<evidence type="ECO:0000313" key="12">
    <source>
        <dbReference type="Proteomes" id="UP001642260"/>
    </source>
</evidence>
<evidence type="ECO:0000256" key="10">
    <source>
        <dbReference type="RuleBase" id="RU361143"/>
    </source>
</evidence>
<feature type="chain" id="PRO_5044527755" description="Dolichyl-diphosphooligosaccharide--protein glycosyltransferase subunit 1" evidence="10">
    <location>
        <begin position="27"/>
        <end position="647"/>
    </location>
</feature>
<evidence type="ECO:0000256" key="7">
    <source>
        <dbReference type="ARBA" id="ARBA00022824"/>
    </source>
</evidence>
<evidence type="ECO:0000256" key="2">
    <source>
        <dbReference type="ARBA" id="ARBA00004115"/>
    </source>
</evidence>
<comment type="subcellular location">
    <subcellularLocation>
        <location evidence="2 10">Endoplasmic reticulum membrane</location>
        <topology evidence="2 10">Single-pass type I membrane protein</topology>
    </subcellularLocation>
</comment>
<organism evidence="11 12">
    <name type="scientific">Eruca vesicaria subsp. sativa</name>
    <name type="common">Garden rocket</name>
    <name type="synonym">Eruca sativa</name>
    <dbReference type="NCBI Taxonomy" id="29727"/>
    <lineage>
        <taxon>Eukaryota</taxon>
        <taxon>Viridiplantae</taxon>
        <taxon>Streptophyta</taxon>
        <taxon>Embryophyta</taxon>
        <taxon>Tracheophyta</taxon>
        <taxon>Spermatophyta</taxon>
        <taxon>Magnoliopsida</taxon>
        <taxon>eudicotyledons</taxon>
        <taxon>Gunneridae</taxon>
        <taxon>Pentapetalae</taxon>
        <taxon>rosids</taxon>
        <taxon>malvids</taxon>
        <taxon>Brassicales</taxon>
        <taxon>Brassicaceae</taxon>
        <taxon>Brassiceae</taxon>
        <taxon>Eruca</taxon>
    </lineage>
</organism>
<evidence type="ECO:0000256" key="9">
    <source>
        <dbReference type="ARBA" id="ARBA00023136"/>
    </source>
</evidence>
<dbReference type="EMBL" id="CAKOAT010426265">
    <property type="protein sequence ID" value="CAH8370929.1"/>
    <property type="molecule type" value="Genomic_DNA"/>
</dbReference>
<dbReference type="PANTHER" id="PTHR21049:SF0">
    <property type="entry name" value="DOLICHYL-DIPHOSPHOOLIGOSACCHARIDE--PROTEIN GLYCOSYLTRANSFERASE SUBUNIT 1"/>
    <property type="match status" value="1"/>
</dbReference>
<dbReference type="InterPro" id="IPR007676">
    <property type="entry name" value="Ribophorin_I"/>
</dbReference>
<evidence type="ECO:0000256" key="1">
    <source>
        <dbReference type="ARBA" id="ARBA00002791"/>
    </source>
</evidence>
<comment type="subunit">
    <text evidence="10">Component of the oligosaccharyltransferase (OST) complex.</text>
</comment>
<keyword evidence="6 10" id="KW-0732">Signal</keyword>
<evidence type="ECO:0000313" key="11">
    <source>
        <dbReference type="EMBL" id="CAH8370929.1"/>
    </source>
</evidence>
<evidence type="ECO:0000256" key="8">
    <source>
        <dbReference type="ARBA" id="ARBA00022989"/>
    </source>
</evidence>
<keyword evidence="5 10" id="KW-0812">Transmembrane</keyword>
<accession>A0ABC8L3S1</accession>
<dbReference type="PANTHER" id="PTHR21049">
    <property type="entry name" value="RIBOPHORIN I"/>
    <property type="match status" value="1"/>
</dbReference>
<keyword evidence="9 10" id="KW-0472">Membrane</keyword>
<dbReference type="GO" id="GO:0008250">
    <property type="term" value="C:oligosaccharyltransferase complex"/>
    <property type="evidence" value="ECO:0007669"/>
    <property type="project" value="UniProtKB-UniRule"/>
</dbReference>
<evidence type="ECO:0000256" key="3">
    <source>
        <dbReference type="ARBA" id="ARBA00004922"/>
    </source>
</evidence>
<sequence>MMKNSSVVDQLLLLLAITILTTPVLSDLVLSKVERRIDVTSQIARVTKTLKVVNSGSESVSEFTLTFPKFLGNNLAYLSVSHSEGKGKSKRSLANLSVKEANPKGMPDSISFYSVTLPKPLNKGDTLTLEVVAAFTNVLQPFPEKITQRDIHLVMLQESAQYLSPYVVESQSLSIKLPNARIESYTKLENTKLQGSEIKYGPYKNLAEYSYAPIVVHFESKAAFAVAEKLVREIEVSHWGNVQVTEHYNLVHRGAQLKGEFSRLEYQDRPNPQGVSALRHLLARLPPRAHSIYYRDDIGNISTSQMQSDSKKTEVLIEPRFPLFGGWKTFFTIGYGLPLSDFLFASEGKRFLDISFGSPMLDLVTEKLIVQVVLPEGSKDISVTTPFAVKQSHEIKYSHLDIAGRPVVVLEKNNVVPDHNQKIQVYYKFSNINLLSEPLMLITGFFVLFITCIIYTRADFSISKSSAAYLAKLQWDEVHWNLVSVTFTCNLLISYVVDIENMALSFVYQVLATLQEVQNIIQKCLAAHDKLEASLRDLSRTGDIQTCKAARKSTDSLLKDLSKDLRPLLASLQSFPSASHISPKVEELVAKEKELQEKLMAKHTTVVEGYEKKSSGRDIENRIASQQQKIVALRQEVDDLLEFIDEI</sequence>
<proteinExistence type="inferred from homology"/>
<name>A0ABC8L3S1_ERUVS</name>
<gene>
    <name evidence="11" type="ORF">ERUC_LOCUS31428</name>
</gene>
<feature type="transmembrane region" description="Helical" evidence="10">
    <location>
        <begin position="439"/>
        <end position="458"/>
    </location>
</feature>
<comment type="similarity">
    <text evidence="4 10">Belongs to the OST1 family.</text>
</comment>
<feature type="transmembrane region" description="Helical" evidence="10">
    <location>
        <begin position="478"/>
        <end position="497"/>
    </location>
</feature>
<keyword evidence="12" id="KW-1185">Reference proteome</keyword>
<evidence type="ECO:0000256" key="6">
    <source>
        <dbReference type="ARBA" id="ARBA00022729"/>
    </source>
</evidence>
<keyword evidence="7 10" id="KW-0256">Endoplasmic reticulum</keyword>
<keyword evidence="8 10" id="KW-1133">Transmembrane helix</keyword>
<comment type="pathway">
    <text evidence="3 10">Protein modification; protein glycosylation.</text>
</comment>
<dbReference type="Pfam" id="PF04597">
    <property type="entry name" value="Ribophorin_I"/>
    <property type="match status" value="1"/>
</dbReference>